<dbReference type="OrthoDB" id="370541at2"/>
<accession>A0A0D6INK8</accession>
<dbReference type="GeneID" id="94354993"/>
<sequence>MGLLNFIKDVGEKLFGASEAKAATPDELKKELDKHGLNADGLQISVDGDKVTVTGEAANTEAAEKIALALGNTVGVAAVDNQLKVKQAAPEAKMYTVQKGDNLWKIAEAQYGKGQGAKNTLIFEANKPMLTSPDKIYPGQVLRIPPLS</sequence>
<dbReference type="PROSITE" id="PS51782">
    <property type="entry name" value="LYSM"/>
    <property type="match status" value="1"/>
</dbReference>
<dbReference type="RefSeq" id="WP_006385755.1">
    <property type="nucleotide sequence ID" value="NZ_CABIYZ010000002.1"/>
</dbReference>
<name>A0A0D6INK8_ALCXX</name>
<evidence type="ECO:0000313" key="1">
    <source>
        <dbReference type="EMBL" id="MCZ8403426.1"/>
    </source>
</evidence>
<dbReference type="eggNOG" id="COG1652">
    <property type="taxonomic scope" value="Bacteria"/>
</dbReference>
<dbReference type="AlphaFoldDB" id="A0A0D6INK8"/>
<dbReference type="EMBL" id="JAPZVI010000015">
    <property type="protein sequence ID" value="MCZ8403426.1"/>
    <property type="molecule type" value="Genomic_DNA"/>
</dbReference>
<gene>
    <name evidence="1" type="primary">lysM</name>
    <name evidence="1" type="ORF">O9570_18375</name>
</gene>
<comment type="caution">
    <text evidence="1">The sequence shown here is derived from an EMBL/GenBank/DDBJ whole genome shotgun (WGS) entry which is preliminary data.</text>
</comment>
<dbReference type="KEGG" id="axx:ERS451415_05524"/>
<dbReference type="SUPFAM" id="SSF54106">
    <property type="entry name" value="LysM domain"/>
    <property type="match status" value="1"/>
</dbReference>
<dbReference type="PANTHER" id="PTHR34700:SF8">
    <property type="entry name" value="POTASSIUM BINDING PROTEIN KBP"/>
    <property type="match status" value="1"/>
</dbReference>
<dbReference type="PANTHER" id="PTHR34700">
    <property type="entry name" value="POTASSIUM BINDING PROTEIN KBP"/>
    <property type="match status" value="1"/>
</dbReference>
<dbReference type="InterPro" id="IPR036779">
    <property type="entry name" value="LysM_dom_sf"/>
</dbReference>
<reference evidence="1" key="1">
    <citation type="submission" date="2022-12" db="EMBL/GenBank/DDBJ databases">
        <authorList>
            <person name="Voronina O.L."/>
            <person name="Kunda M.S."/>
            <person name="Ryzhova N."/>
            <person name="Aksenova E.I."/>
        </authorList>
    </citation>
    <scope>NUCLEOTIDE SEQUENCE</scope>
    <source>
        <strain evidence="1">SCCH136:Ach223948</strain>
    </source>
</reference>
<dbReference type="InterPro" id="IPR007055">
    <property type="entry name" value="BON_dom"/>
</dbReference>
<protein>
    <submittedName>
        <fullName evidence="1">Peptidoglycan-binding protein LysM</fullName>
    </submittedName>
</protein>
<dbReference type="Pfam" id="PF04972">
    <property type="entry name" value="BON"/>
    <property type="match status" value="1"/>
</dbReference>
<dbReference type="Gene3D" id="3.30.1340.30">
    <property type="match status" value="1"/>
</dbReference>
<dbReference type="NCBIfam" id="NF008399">
    <property type="entry name" value="PRK11198.1"/>
    <property type="match status" value="1"/>
</dbReference>
<dbReference type="PROSITE" id="PS50914">
    <property type="entry name" value="BON"/>
    <property type="match status" value="1"/>
</dbReference>
<organism evidence="1 2">
    <name type="scientific">Alcaligenes xylosoxydans xylosoxydans</name>
    <name type="common">Achromobacter xylosoxidans</name>
    <dbReference type="NCBI Taxonomy" id="85698"/>
    <lineage>
        <taxon>Bacteria</taxon>
        <taxon>Pseudomonadati</taxon>
        <taxon>Pseudomonadota</taxon>
        <taxon>Betaproteobacteria</taxon>
        <taxon>Burkholderiales</taxon>
        <taxon>Alcaligenaceae</taxon>
        <taxon>Achromobacter</taxon>
    </lineage>
</organism>
<proteinExistence type="predicted"/>
<dbReference type="InterPro" id="IPR018392">
    <property type="entry name" value="LysM"/>
</dbReference>
<dbReference type="CDD" id="cd00118">
    <property type="entry name" value="LysM"/>
    <property type="match status" value="1"/>
</dbReference>
<dbReference type="Gene3D" id="3.10.350.10">
    <property type="entry name" value="LysM domain"/>
    <property type="match status" value="1"/>
</dbReference>
<dbReference type="Pfam" id="PF01476">
    <property type="entry name" value="LysM"/>
    <property type="match status" value="1"/>
</dbReference>
<dbReference type="Proteomes" id="UP001141992">
    <property type="component" value="Unassembled WGS sequence"/>
</dbReference>
<evidence type="ECO:0000313" key="2">
    <source>
        <dbReference type="Proteomes" id="UP001141992"/>
    </source>
</evidence>
<dbReference type="InterPro" id="IPR052196">
    <property type="entry name" value="Bact_Kbp"/>
</dbReference>
<dbReference type="SMART" id="SM00257">
    <property type="entry name" value="LysM"/>
    <property type="match status" value="1"/>
</dbReference>